<sequence>MQVYSGMIYEGPYMIKRIKEGLARKFNTQA</sequence>
<evidence type="ECO:0000313" key="1">
    <source>
        <dbReference type="EMBL" id="EIM74814.1"/>
    </source>
</evidence>
<comment type="caution">
    <text evidence="1">The sequence shown here is derived from an EMBL/GenBank/DDBJ whole genome shotgun (WGS) entry which is preliminary data.</text>
</comment>
<dbReference type="InterPro" id="IPR013785">
    <property type="entry name" value="Aldolase_TIM"/>
</dbReference>
<accession>I5BZ12</accession>
<protein>
    <submittedName>
        <fullName evidence="1">Uncharacterized protein</fullName>
    </submittedName>
</protein>
<gene>
    <name evidence="1" type="ORF">A3SI_15346</name>
</gene>
<evidence type="ECO:0000313" key="2">
    <source>
        <dbReference type="Proteomes" id="UP000005551"/>
    </source>
</evidence>
<dbReference type="Gene3D" id="3.20.20.70">
    <property type="entry name" value="Aldolase class I"/>
    <property type="match status" value="1"/>
</dbReference>
<dbReference type="STRING" id="1189621.A3SI_15346"/>
<dbReference type="EMBL" id="AJYA01000039">
    <property type="protein sequence ID" value="EIM74814.1"/>
    <property type="molecule type" value="Genomic_DNA"/>
</dbReference>
<dbReference type="AlphaFoldDB" id="I5BZ12"/>
<organism evidence="1 2">
    <name type="scientific">Nitritalea halalkaliphila LW7</name>
    <dbReference type="NCBI Taxonomy" id="1189621"/>
    <lineage>
        <taxon>Bacteria</taxon>
        <taxon>Pseudomonadati</taxon>
        <taxon>Bacteroidota</taxon>
        <taxon>Cytophagia</taxon>
        <taxon>Cytophagales</taxon>
        <taxon>Cyclobacteriaceae</taxon>
        <taxon>Nitritalea</taxon>
    </lineage>
</organism>
<proteinExistence type="predicted"/>
<reference evidence="1 2" key="1">
    <citation type="submission" date="2012-05" db="EMBL/GenBank/DDBJ databases">
        <title>Genome sequence of Nitritalea halalkaliphila LW7.</title>
        <authorList>
            <person name="Jangir P.K."/>
            <person name="Singh A."/>
            <person name="Shivaji S."/>
            <person name="Sharma R."/>
        </authorList>
    </citation>
    <scope>NUCLEOTIDE SEQUENCE [LARGE SCALE GENOMIC DNA]</scope>
    <source>
        <strain evidence="1 2">LW7</strain>
    </source>
</reference>
<keyword evidence="2" id="KW-1185">Reference proteome</keyword>
<name>I5BZ12_9BACT</name>
<dbReference type="Proteomes" id="UP000005551">
    <property type="component" value="Unassembled WGS sequence"/>
</dbReference>